<dbReference type="EMBL" id="BK015342">
    <property type="protein sequence ID" value="DAE02173.1"/>
    <property type="molecule type" value="Genomic_DNA"/>
</dbReference>
<reference evidence="1" key="1">
    <citation type="journal article" date="2021" name="Proc. Natl. Acad. Sci. U.S.A.">
        <title>A Catalog of Tens of Thousands of Viruses from Human Metagenomes Reveals Hidden Associations with Chronic Diseases.</title>
        <authorList>
            <person name="Tisza M.J."/>
            <person name="Buck C.B."/>
        </authorList>
    </citation>
    <scope>NUCLEOTIDE SEQUENCE</scope>
    <source>
        <strain evidence="1">Ct58H1</strain>
    </source>
</reference>
<protein>
    <submittedName>
        <fullName evidence="1">Uncharacterized protein</fullName>
    </submittedName>
</protein>
<organism evidence="1">
    <name type="scientific">Siphoviridae sp. ct58H1</name>
    <dbReference type="NCBI Taxonomy" id="2825334"/>
    <lineage>
        <taxon>Viruses</taxon>
        <taxon>Duplodnaviria</taxon>
        <taxon>Heunggongvirae</taxon>
        <taxon>Uroviricota</taxon>
        <taxon>Caudoviricetes</taxon>
    </lineage>
</organism>
<proteinExistence type="predicted"/>
<evidence type="ECO:0000313" key="1">
    <source>
        <dbReference type="EMBL" id="DAE02173.1"/>
    </source>
</evidence>
<name>A0A8S5P6C6_9CAUD</name>
<sequence length="40" mass="4748">MPPTEKCKIQKQKDLKIELLHKHRFLSIIEDVQGGVRLNY</sequence>
<accession>A0A8S5P6C6</accession>